<sequence length="201" mass="22304">MRTRDPLSGRIDTVFYRALFDRCGESGRTEAQRARVERRFGDLDELAAHLGVTVRAAASGVQGPVRVFALYTEPDRIEVDEKNAHLAQSLAERAGLGELMGTATVRDVLLAHELFHVVCRNIEDLPCQERVVPLVSLGPLRRLSRLPTLEEVTAMAFARELCGLGCQPYVLDYVMLLPSRPQVARAYYARIGDIAQGVGVW</sequence>
<dbReference type="EMBL" id="AWEZ01000061">
    <property type="protein sequence ID" value="ERL06985.1"/>
    <property type="molecule type" value="Genomic_DNA"/>
</dbReference>
<keyword evidence="2" id="KW-1185">Reference proteome</keyword>
<organism evidence="1 2">
    <name type="scientific">Olsenella profusa F0195</name>
    <dbReference type="NCBI Taxonomy" id="1125712"/>
    <lineage>
        <taxon>Bacteria</taxon>
        <taxon>Bacillati</taxon>
        <taxon>Actinomycetota</taxon>
        <taxon>Coriobacteriia</taxon>
        <taxon>Coriobacteriales</taxon>
        <taxon>Atopobiaceae</taxon>
        <taxon>Olsenella</taxon>
    </lineage>
</organism>
<accession>U2TKJ2</accession>
<protein>
    <submittedName>
        <fullName evidence="1">Uncharacterized protein</fullName>
    </submittedName>
</protein>
<dbReference type="PATRIC" id="fig|1125712.3.peg.1833"/>
<gene>
    <name evidence="1" type="ORF">HMPREF1316_0992</name>
</gene>
<evidence type="ECO:0000313" key="2">
    <source>
        <dbReference type="Proteomes" id="UP000016638"/>
    </source>
</evidence>
<evidence type="ECO:0000313" key="1">
    <source>
        <dbReference type="EMBL" id="ERL06985.1"/>
    </source>
</evidence>
<dbReference type="Proteomes" id="UP000016638">
    <property type="component" value="Unassembled WGS sequence"/>
</dbReference>
<dbReference type="STRING" id="1125712.HMPREF1316_0992"/>
<reference evidence="1 2" key="1">
    <citation type="submission" date="2013-08" db="EMBL/GenBank/DDBJ databases">
        <authorList>
            <person name="Durkin A.S."/>
            <person name="Haft D.R."/>
            <person name="McCorrison J."/>
            <person name="Torralba M."/>
            <person name="Gillis M."/>
            <person name="Haft D.H."/>
            <person name="Methe B."/>
            <person name="Sutton G."/>
            <person name="Nelson K.E."/>
        </authorList>
    </citation>
    <scope>NUCLEOTIDE SEQUENCE [LARGE SCALE GENOMIC DNA]</scope>
    <source>
        <strain evidence="1 2">F0195</strain>
    </source>
</reference>
<proteinExistence type="predicted"/>
<dbReference type="eggNOG" id="ENOG5033JEW">
    <property type="taxonomic scope" value="Bacteria"/>
</dbReference>
<comment type="caution">
    <text evidence="1">The sequence shown here is derived from an EMBL/GenBank/DDBJ whole genome shotgun (WGS) entry which is preliminary data.</text>
</comment>
<name>U2TKJ2_9ACTN</name>
<dbReference type="AlphaFoldDB" id="U2TKJ2"/>